<dbReference type="SUPFAM" id="SSF55347">
    <property type="entry name" value="Glyceraldehyde-3-phosphate dehydrogenase-like, C-terminal domain"/>
    <property type="match status" value="1"/>
</dbReference>
<dbReference type="InterPro" id="IPR055170">
    <property type="entry name" value="GFO_IDH_MocA-like_dom"/>
</dbReference>
<dbReference type="Gene3D" id="3.30.360.10">
    <property type="entry name" value="Dihydrodipicolinate Reductase, domain 2"/>
    <property type="match status" value="1"/>
</dbReference>
<dbReference type="InterPro" id="IPR036291">
    <property type="entry name" value="NAD(P)-bd_dom_sf"/>
</dbReference>
<feature type="domain" description="Gfo/Idh/MocA-like oxidoreductase N-terminal" evidence="3">
    <location>
        <begin position="5"/>
        <end position="121"/>
    </location>
</feature>
<dbReference type="PANTHER" id="PTHR22604">
    <property type="entry name" value="OXIDOREDUCTASES"/>
    <property type="match status" value="1"/>
</dbReference>
<dbReference type="InterPro" id="IPR050984">
    <property type="entry name" value="Gfo/Idh/MocA_domain"/>
</dbReference>
<dbReference type="RefSeq" id="WP_074838593.1">
    <property type="nucleotide sequence ID" value="NZ_FNYY01000019.1"/>
</dbReference>
<comment type="similarity">
    <text evidence="1">Belongs to the Gfo/Idh/MocA family.</text>
</comment>
<dbReference type="Pfam" id="PF01408">
    <property type="entry name" value="GFO_IDH_MocA"/>
    <property type="match status" value="1"/>
</dbReference>
<dbReference type="Pfam" id="PF22725">
    <property type="entry name" value="GFO_IDH_MocA_C3"/>
    <property type="match status" value="1"/>
</dbReference>
<comment type="caution">
    <text evidence="5">The sequence shown here is derived from an EMBL/GenBank/DDBJ whole genome shotgun (WGS) entry which is preliminary data.</text>
</comment>
<keyword evidence="6" id="KW-1185">Reference proteome</keyword>
<reference evidence="5 6" key="1">
    <citation type="submission" date="2016-10" db="EMBL/GenBank/DDBJ databases">
        <authorList>
            <person name="Varghese N."/>
            <person name="Submissions S."/>
        </authorList>
    </citation>
    <scope>NUCLEOTIDE SEQUENCE [LARGE SCALE GENOMIC DNA]</scope>
    <source>
        <strain evidence="5 6">FF3</strain>
    </source>
</reference>
<dbReference type="GO" id="GO:0016491">
    <property type="term" value="F:oxidoreductase activity"/>
    <property type="evidence" value="ECO:0007669"/>
    <property type="project" value="UniProtKB-KW"/>
</dbReference>
<name>A0A975WDR8_9RHOB</name>
<dbReference type="SUPFAM" id="SSF51735">
    <property type="entry name" value="NAD(P)-binding Rossmann-fold domains"/>
    <property type="match status" value="1"/>
</dbReference>
<evidence type="ECO:0000256" key="2">
    <source>
        <dbReference type="ARBA" id="ARBA00023002"/>
    </source>
</evidence>
<sequence>MADHIRWGILGAAKFARQHMAPAIQSARRGRLAALATSSADKARPFQELTPGIEVFGDYDEILASDAVDAVYVPLPNHLHVEWAEKALRAGKHVLVEKPLAMKAGAFDSVIALRDETGLLAAEAYMVVHHPRWQKVRELVQAGEIGELVLWDTVFSYDNRADTGNIRNRADTGGGAIPDIGVYTYGTARFVTGEEPEEILSTEMRWEEGVDVWSHVTARFPSFHFSGINSMRMAPRQYVAIQGDKGVITVKAPFNAGVFDQAELTLERAGMEAVTWRWPGVNHYVCQVENFNASVLDGAEYPCPLEFSRGTQAMIDAVFEKARA</sequence>
<dbReference type="EMBL" id="FNYY01000019">
    <property type="protein sequence ID" value="SEK02951.1"/>
    <property type="molecule type" value="Genomic_DNA"/>
</dbReference>
<dbReference type="AlphaFoldDB" id="A0A975WDR8"/>
<evidence type="ECO:0000313" key="5">
    <source>
        <dbReference type="EMBL" id="SEK02951.1"/>
    </source>
</evidence>
<proteinExistence type="inferred from homology"/>
<dbReference type="GeneID" id="80820281"/>
<evidence type="ECO:0000256" key="1">
    <source>
        <dbReference type="ARBA" id="ARBA00010928"/>
    </source>
</evidence>
<gene>
    <name evidence="5" type="ORF">SAMN04487940_11973</name>
</gene>
<keyword evidence="2" id="KW-0560">Oxidoreductase</keyword>
<evidence type="ECO:0000259" key="3">
    <source>
        <dbReference type="Pfam" id="PF01408"/>
    </source>
</evidence>
<evidence type="ECO:0000259" key="4">
    <source>
        <dbReference type="Pfam" id="PF22725"/>
    </source>
</evidence>
<dbReference type="Proteomes" id="UP000182932">
    <property type="component" value="Unassembled WGS sequence"/>
</dbReference>
<dbReference type="Gene3D" id="3.40.50.720">
    <property type="entry name" value="NAD(P)-binding Rossmann-like Domain"/>
    <property type="match status" value="1"/>
</dbReference>
<dbReference type="GO" id="GO:0000166">
    <property type="term" value="F:nucleotide binding"/>
    <property type="evidence" value="ECO:0007669"/>
    <property type="project" value="InterPro"/>
</dbReference>
<feature type="domain" description="GFO/IDH/MocA-like oxidoreductase" evidence="4">
    <location>
        <begin position="133"/>
        <end position="248"/>
    </location>
</feature>
<accession>A0A975WDR8</accession>
<evidence type="ECO:0000313" key="6">
    <source>
        <dbReference type="Proteomes" id="UP000182932"/>
    </source>
</evidence>
<dbReference type="PANTHER" id="PTHR22604:SF105">
    <property type="entry name" value="TRANS-1,2-DIHYDROBENZENE-1,2-DIOL DEHYDROGENASE"/>
    <property type="match status" value="1"/>
</dbReference>
<protein>
    <submittedName>
        <fullName evidence="5">Predicted dehydrogenase</fullName>
    </submittedName>
</protein>
<organism evidence="5 6">
    <name type="scientific">Marinovum algicola</name>
    <dbReference type="NCBI Taxonomy" id="42444"/>
    <lineage>
        <taxon>Bacteria</taxon>
        <taxon>Pseudomonadati</taxon>
        <taxon>Pseudomonadota</taxon>
        <taxon>Alphaproteobacteria</taxon>
        <taxon>Rhodobacterales</taxon>
        <taxon>Roseobacteraceae</taxon>
        <taxon>Marinovum</taxon>
    </lineage>
</organism>
<dbReference type="InterPro" id="IPR000683">
    <property type="entry name" value="Gfo/Idh/MocA-like_OxRdtase_N"/>
</dbReference>